<dbReference type="PATRIC" id="fig|540747.5.peg.5419"/>
<dbReference type="Proteomes" id="UP000051401">
    <property type="component" value="Unassembled WGS sequence"/>
</dbReference>
<feature type="transmembrane region" description="Helical" evidence="1">
    <location>
        <begin position="12"/>
        <end position="30"/>
    </location>
</feature>
<protein>
    <submittedName>
        <fullName evidence="2">Benzoate transporter</fullName>
    </submittedName>
    <submittedName>
        <fullName evidence="3">Inner membrane protein YdcO</fullName>
    </submittedName>
</protein>
<dbReference type="KEGG" id="rid:RIdsm_00263"/>
<dbReference type="OrthoDB" id="9792424at2"/>
<reference evidence="2 4" key="1">
    <citation type="submission" date="2015-04" db="EMBL/GenBank/DDBJ databases">
        <title>The draft genome sequence of Roseovarius indicus B108T.</title>
        <authorList>
            <person name="Li G."/>
            <person name="Lai Q."/>
            <person name="Shao Z."/>
            <person name="Yan P."/>
        </authorList>
    </citation>
    <scope>NUCLEOTIDE SEQUENCE [LARGE SCALE GENOMIC DNA]</scope>
    <source>
        <strain evidence="2 4">B108</strain>
    </source>
</reference>
<reference evidence="3 5" key="2">
    <citation type="submission" date="2018-08" db="EMBL/GenBank/DDBJ databases">
        <title>Genetic Globetrotter - A new plasmid hitch-hiking vast phylogenetic and geographic distances.</title>
        <authorList>
            <person name="Vollmers J."/>
            <person name="Petersen J."/>
        </authorList>
    </citation>
    <scope>NUCLEOTIDE SEQUENCE [LARGE SCALE GENOMIC DNA]</scope>
    <source>
        <strain evidence="3 5">DSM 26383</strain>
    </source>
</reference>
<dbReference type="NCBIfam" id="TIGR00843">
    <property type="entry name" value="benE"/>
    <property type="match status" value="1"/>
</dbReference>
<dbReference type="RefSeq" id="WP_057816400.1">
    <property type="nucleotide sequence ID" value="NZ_CP031598.1"/>
</dbReference>
<dbReference type="EMBL" id="CP031598">
    <property type="protein sequence ID" value="QEW24484.1"/>
    <property type="molecule type" value="Genomic_DNA"/>
</dbReference>
<dbReference type="EMBL" id="LAXI01000006">
    <property type="protein sequence ID" value="KRS17753.1"/>
    <property type="molecule type" value="Genomic_DNA"/>
</dbReference>
<feature type="transmembrane region" description="Helical" evidence="1">
    <location>
        <begin position="353"/>
        <end position="382"/>
    </location>
</feature>
<dbReference type="InterPro" id="IPR004711">
    <property type="entry name" value="Benzoate_Transporter"/>
</dbReference>
<dbReference type="Pfam" id="PF03594">
    <property type="entry name" value="BenE"/>
    <property type="match status" value="1"/>
</dbReference>
<dbReference type="STRING" id="540747.SAMN04488031_10755"/>
<organism evidence="2 4">
    <name type="scientific">Roseovarius indicus</name>
    <dbReference type="NCBI Taxonomy" id="540747"/>
    <lineage>
        <taxon>Bacteria</taxon>
        <taxon>Pseudomonadati</taxon>
        <taxon>Pseudomonadota</taxon>
        <taxon>Alphaproteobacteria</taxon>
        <taxon>Rhodobacterales</taxon>
        <taxon>Roseobacteraceae</taxon>
        <taxon>Roseovarius</taxon>
    </lineage>
</organism>
<name>A0A0T5P8S4_9RHOB</name>
<feature type="transmembrane region" description="Helical" evidence="1">
    <location>
        <begin position="319"/>
        <end position="341"/>
    </location>
</feature>
<sequence>MTRDLPPFQTVSTGLVVAMVGFFSSFPILLQGMHGVGADTSQAASGLMAAAISMGLAGIVLSLWTKTPASVAWSTPGAALLAVTAPVEAGFAGAIAGFLTAGALTVLAGLWKPLGRLAAAIPTSLAQAMLAGVLLPICLAPVTAVAETPKIIAPTLLAWFLLGRISRLLAVPGAVVVAAVTIALTADLSAWAPGALLRSPEFIMPEFSLAAVIGIGLPLFIVTMATQNIPGIAVMRSFGFAPPPGPLFASVGGFSILSAPFGAPATCLAAITAAMCSNEDSHPDPDKRYWSAVFAGGFYCVLGLFAGVITSFASLAPPMLMAAVAGVALLSVFASSAAAALEPVRTREAAALTFVVTASGVTVFGLGGAVWGLLAGGIVQILREAGWGRG</sequence>
<feature type="transmembrane region" description="Helical" evidence="1">
    <location>
        <begin position="123"/>
        <end position="145"/>
    </location>
</feature>
<accession>A0A0T5P8S4</accession>
<keyword evidence="1" id="KW-1133">Transmembrane helix</keyword>
<evidence type="ECO:0000313" key="4">
    <source>
        <dbReference type="Proteomes" id="UP000051401"/>
    </source>
</evidence>
<proteinExistence type="predicted"/>
<feature type="transmembrane region" description="Helical" evidence="1">
    <location>
        <begin position="207"/>
        <end position="227"/>
    </location>
</feature>
<keyword evidence="1" id="KW-0812">Transmembrane</keyword>
<feature type="transmembrane region" description="Helical" evidence="1">
    <location>
        <begin position="42"/>
        <end position="64"/>
    </location>
</feature>
<dbReference type="GO" id="GO:0005886">
    <property type="term" value="C:plasma membrane"/>
    <property type="evidence" value="ECO:0007669"/>
    <property type="project" value="TreeGrafter"/>
</dbReference>
<keyword evidence="4" id="KW-1185">Reference proteome</keyword>
<feature type="transmembrane region" description="Helical" evidence="1">
    <location>
        <begin position="165"/>
        <end position="186"/>
    </location>
</feature>
<feature type="transmembrane region" description="Helical" evidence="1">
    <location>
        <begin position="89"/>
        <end position="111"/>
    </location>
</feature>
<gene>
    <name evidence="3" type="primary">ydcO</name>
    <name evidence="3" type="ORF">RIdsm_00263</name>
    <name evidence="2" type="ORF">XM52_12200</name>
</gene>
<feature type="transmembrane region" description="Helical" evidence="1">
    <location>
        <begin position="289"/>
        <end position="313"/>
    </location>
</feature>
<dbReference type="PANTHER" id="PTHR30199">
    <property type="entry name" value="MFS FAMILY TRANSPORTER, PREDICTED SUBSTRATE BENZOATE"/>
    <property type="match status" value="1"/>
</dbReference>
<evidence type="ECO:0000313" key="5">
    <source>
        <dbReference type="Proteomes" id="UP000325785"/>
    </source>
</evidence>
<dbReference type="PANTHER" id="PTHR30199:SF0">
    <property type="entry name" value="INNER MEMBRANE PROTEIN YDCO"/>
    <property type="match status" value="1"/>
</dbReference>
<dbReference type="Proteomes" id="UP000325785">
    <property type="component" value="Chromosome"/>
</dbReference>
<dbReference type="AlphaFoldDB" id="A0A0T5P8S4"/>
<dbReference type="GO" id="GO:0042925">
    <property type="term" value="F:benzoate transmembrane transporter activity"/>
    <property type="evidence" value="ECO:0007669"/>
    <property type="project" value="InterPro"/>
</dbReference>
<evidence type="ECO:0000313" key="2">
    <source>
        <dbReference type="EMBL" id="KRS17753.1"/>
    </source>
</evidence>
<evidence type="ECO:0000256" key="1">
    <source>
        <dbReference type="SAM" id="Phobius"/>
    </source>
</evidence>
<keyword evidence="1" id="KW-0472">Membrane</keyword>
<evidence type="ECO:0000313" key="3">
    <source>
        <dbReference type="EMBL" id="QEW24484.1"/>
    </source>
</evidence>
<feature type="transmembrane region" description="Helical" evidence="1">
    <location>
        <begin position="247"/>
        <end position="277"/>
    </location>
</feature>